<evidence type="ECO:0000256" key="4">
    <source>
        <dbReference type="ARBA" id="ARBA00017923"/>
    </source>
</evidence>
<dbReference type="GO" id="GO:0043130">
    <property type="term" value="F:ubiquitin binding"/>
    <property type="evidence" value="ECO:0007669"/>
    <property type="project" value="InterPro"/>
</dbReference>
<feature type="region of interest" description="Disordered" evidence="12">
    <location>
        <begin position="192"/>
        <end position="222"/>
    </location>
</feature>
<dbReference type="PROSITE" id="PS50330">
    <property type="entry name" value="UIM"/>
    <property type="match status" value="1"/>
</dbReference>
<dbReference type="PRINTS" id="PR00499">
    <property type="entry name" value="P67PHOX"/>
</dbReference>
<reference evidence="15" key="2">
    <citation type="submission" date="2020-01" db="EMBL/GenBank/DDBJ databases">
        <authorList>
            <person name="Perkins V."/>
            <person name="Lessard M.-H."/>
            <person name="Dugat-Bony E."/>
            <person name="Frenette M."/>
            <person name="Labrie S."/>
        </authorList>
    </citation>
    <scope>NUCLEOTIDE SEQUENCE</scope>
    <source>
        <strain evidence="15">LMA-70</strain>
    </source>
</reference>
<dbReference type="Pfam" id="PF00790">
    <property type="entry name" value="VHS"/>
    <property type="match status" value="1"/>
</dbReference>
<dbReference type="EMBL" id="QQZK01000148">
    <property type="protein sequence ID" value="KAF5095402.1"/>
    <property type="molecule type" value="Genomic_DNA"/>
</dbReference>
<dbReference type="PANTHER" id="PTHR45929:SF3">
    <property type="entry name" value="JAK PATHWAY SIGNAL TRANSDUCTION ADAPTOR MOLECULE"/>
    <property type="match status" value="1"/>
</dbReference>
<name>A0A9P5G1L4_GEOCN</name>
<dbReference type="GO" id="GO:0010008">
    <property type="term" value="C:endosome membrane"/>
    <property type="evidence" value="ECO:0007669"/>
    <property type="project" value="UniProtKB-SubCell"/>
</dbReference>
<dbReference type="SUPFAM" id="SSF50044">
    <property type="entry name" value="SH3-domain"/>
    <property type="match status" value="1"/>
</dbReference>
<keyword evidence="6 11" id="KW-0728">SH3 domain</keyword>
<evidence type="ECO:0000256" key="3">
    <source>
        <dbReference type="ARBA" id="ARBA00009666"/>
    </source>
</evidence>
<feature type="compositionally biased region" description="Low complexity" evidence="12">
    <location>
        <begin position="196"/>
        <end position="209"/>
    </location>
</feature>
<evidence type="ECO:0000256" key="5">
    <source>
        <dbReference type="ARBA" id="ARBA00018978"/>
    </source>
</evidence>
<reference evidence="15" key="1">
    <citation type="journal article" date="2020" name="Front. Microbiol.">
        <title>Phenotypic and Genetic Characterization of the Cheese Ripening Yeast Geotrichum candidum.</title>
        <authorList>
            <person name="Perkins V."/>
            <person name="Vignola S."/>
            <person name="Lessard M.H."/>
            <person name="Plante P.L."/>
            <person name="Corbeil J."/>
            <person name="Dugat-Bony E."/>
            <person name="Frenette M."/>
            <person name="Labrie S."/>
        </authorList>
    </citation>
    <scope>NUCLEOTIDE SEQUENCE</scope>
    <source>
        <strain evidence="15">LMA-70</strain>
    </source>
</reference>
<evidence type="ECO:0000259" key="13">
    <source>
        <dbReference type="PROSITE" id="PS50002"/>
    </source>
</evidence>
<feature type="domain" description="VHS" evidence="14">
    <location>
        <begin position="27"/>
        <end position="153"/>
    </location>
</feature>
<dbReference type="FunFam" id="2.30.30.40:FF:000072">
    <property type="entry name" value="Unconventional Myosin IB"/>
    <property type="match status" value="1"/>
</dbReference>
<dbReference type="InterPro" id="IPR003903">
    <property type="entry name" value="UIM_dom"/>
</dbReference>
<dbReference type="CDD" id="cd16978">
    <property type="entry name" value="VHS_HSE1"/>
    <property type="match status" value="1"/>
</dbReference>
<keyword evidence="9" id="KW-0653">Protein transport</keyword>
<comment type="caution">
    <text evidence="15">The sequence shown here is derived from an EMBL/GenBank/DDBJ whole genome shotgun (WGS) entry which is preliminary data.</text>
</comment>
<accession>A0A9P5G1L4</accession>
<dbReference type="InterPro" id="IPR004152">
    <property type="entry name" value="GAT_dom"/>
</dbReference>
<evidence type="ECO:0000256" key="2">
    <source>
        <dbReference type="ARBA" id="ARBA00004125"/>
    </source>
</evidence>
<dbReference type="InterPro" id="IPR008942">
    <property type="entry name" value="ENTH_VHS"/>
</dbReference>
<organism evidence="15 16">
    <name type="scientific">Geotrichum candidum</name>
    <name type="common">Oospora lactis</name>
    <name type="synonym">Dipodascus geotrichum</name>
    <dbReference type="NCBI Taxonomy" id="1173061"/>
    <lineage>
        <taxon>Eukaryota</taxon>
        <taxon>Fungi</taxon>
        <taxon>Dikarya</taxon>
        <taxon>Ascomycota</taxon>
        <taxon>Saccharomycotina</taxon>
        <taxon>Dipodascomycetes</taxon>
        <taxon>Dipodascales</taxon>
        <taxon>Dipodascaceae</taxon>
        <taxon>Geotrichum</taxon>
    </lineage>
</organism>
<dbReference type="InterPro" id="IPR036028">
    <property type="entry name" value="SH3-like_dom_sf"/>
</dbReference>
<dbReference type="InterPro" id="IPR002014">
    <property type="entry name" value="VHS_dom"/>
</dbReference>
<comment type="subcellular location">
    <subcellularLocation>
        <location evidence="2">Endosome membrane</location>
        <topology evidence="2">Peripheral membrane protein</topology>
        <orientation evidence="2">Cytoplasmic side</orientation>
    </subcellularLocation>
</comment>
<dbReference type="Gene3D" id="2.30.30.40">
    <property type="entry name" value="SH3 Domains"/>
    <property type="match status" value="1"/>
</dbReference>
<evidence type="ECO:0000259" key="14">
    <source>
        <dbReference type="PROSITE" id="PS50179"/>
    </source>
</evidence>
<feature type="domain" description="SH3" evidence="13">
    <location>
        <begin position="223"/>
        <end position="282"/>
    </location>
</feature>
<evidence type="ECO:0000256" key="12">
    <source>
        <dbReference type="SAM" id="MobiDB-lite"/>
    </source>
</evidence>
<evidence type="ECO:0000256" key="7">
    <source>
        <dbReference type="ARBA" id="ARBA00022448"/>
    </source>
</evidence>
<dbReference type="PRINTS" id="PR00452">
    <property type="entry name" value="SH3DOMAIN"/>
</dbReference>
<dbReference type="SUPFAM" id="SSF48464">
    <property type="entry name" value="ENTH/VHS domain"/>
    <property type="match status" value="1"/>
</dbReference>
<comment type="function">
    <text evidence="1">Component of the ESCRT-0 complex which is the sorting receptor for ubiquitinated cargo proteins at the multivesicular body (MVB).</text>
</comment>
<dbReference type="Gene3D" id="1.20.5.1940">
    <property type="match status" value="1"/>
</dbReference>
<feature type="region of interest" description="Disordered" evidence="12">
    <location>
        <begin position="380"/>
        <end position="454"/>
    </location>
</feature>
<dbReference type="Pfam" id="PF03127">
    <property type="entry name" value="GAT"/>
    <property type="match status" value="1"/>
</dbReference>
<dbReference type="PANTHER" id="PTHR45929">
    <property type="entry name" value="JAK PATHWAY SIGNAL TRANSDUCTION ADAPTOR MOLECULE"/>
    <property type="match status" value="1"/>
</dbReference>
<evidence type="ECO:0000256" key="9">
    <source>
        <dbReference type="ARBA" id="ARBA00022927"/>
    </source>
</evidence>
<dbReference type="GO" id="GO:0033565">
    <property type="term" value="C:ESCRT-0 complex"/>
    <property type="evidence" value="ECO:0007669"/>
    <property type="project" value="TreeGrafter"/>
</dbReference>
<evidence type="ECO:0000256" key="1">
    <source>
        <dbReference type="ARBA" id="ARBA00002654"/>
    </source>
</evidence>
<dbReference type="GO" id="GO:0035091">
    <property type="term" value="F:phosphatidylinositol binding"/>
    <property type="evidence" value="ECO:0007669"/>
    <property type="project" value="InterPro"/>
</dbReference>
<dbReference type="Pfam" id="PF00018">
    <property type="entry name" value="SH3_1"/>
    <property type="match status" value="1"/>
</dbReference>
<sequence>MFRSVDPPTKLEKAIEYINHCEDTDKATDPALTTENWDYILTVCDTVNEDPENGAQNAIKHLIPKLTTTNANQQLYTLTLLGSLAQNCGSKMHREIATRAIVNKLHDLVAPEKHGVHNTVRARAWEVWESLAREFKGDPSLRLVADGLEEAKRTYPGAAAAVAPEVPKKHQMTDLDRKREEEELQMVLALSLQESQQKTPAQTQEQQAKSGEPTQPVAGKTAATVSRVKAIYDLHSEDPGELSFRRGDVITVLESVYKDWWKGSLKGQVGIFPLNYVEPIPEPTEEELRQEQLEEERIFEEARNIDKLLNLLTTNPGANMVDNEEVQQLYRSTQNIRPKLIRMIEKYATKRDDLVELDRKFVGARRTYDELIESSLSQVSNSAHNGPVGGYGAPPPPGGLPYYGQQQQPPLHQQQPQQQPPQQQYQYTGPQQQPVQYQYTGPQQQQPPQTYQYN</sequence>
<keyword evidence="10" id="KW-0472">Membrane</keyword>
<proteinExistence type="inferred from homology"/>
<keyword evidence="7" id="KW-0813">Transport</keyword>
<dbReference type="Proteomes" id="UP000750522">
    <property type="component" value="Unassembled WGS sequence"/>
</dbReference>
<dbReference type="InterPro" id="IPR050670">
    <property type="entry name" value="STAM"/>
</dbReference>
<evidence type="ECO:0000256" key="6">
    <source>
        <dbReference type="ARBA" id="ARBA00022443"/>
    </source>
</evidence>
<dbReference type="SMART" id="SM00326">
    <property type="entry name" value="SH3"/>
    <property type="match status" value="1"/>
</dbReference>
<keyword evidence="8" id="KW-0967">Endosome</keyword>
<dbReference type="Gene3D" id="1.25.40.90">
    <property type="match status" value="1"/>
</dbReference>
<dbReference type="PROSITE" id="PS50002">
    <property type="entry name" value="SH3"/>
    <property type="match status" value="1"/>
</dbReference>
<evidence type="ECO:0000256" key="11">
    <source>
        <dbReference type="PROSITE-ProRule" id="PRU00192"/>
    </source>
</evidence>
<evidence type="ECO:0000313" key="15">
    <source>
        <dbReference type="EMBL" id="KAF5095402.1"/>
    </source>
</evidence>
<gene>
    <name evidence="15" type="ORF">DV451_004675</name>
</gene>
<dbReference type="SMART" id="SM00288">
    <property type="entry name" value="VHS"/>
    <property type="match status" value="1"/>
</dbReference>
<comment type="similarity">
    <text evidence="3">Belongs to the STAM family.</text>
</comment>
<dbReference type="PROSITE" id="PS50179">
    <property type="entry name" value="VHS"/>
    <property type="match status" value="1"/>
</dbReference>
<evidence type="ECO:0000256" key="8">
    <source>
        <dbReference type="ARBA" id="ARBA00022753"/>
    </source>
</evidence>
<feature type="compositionally biased region" description="Low complexity" evidence="12">
    <location>
        <begin position="400"/>
        <end position="454"/>
    </location>
</feature>
<evidence type="ECO:0000256" key="10">
    <source>
        <dbReference type="ARBA" id="ARBA00023136"/>
    </source>
</evidence>
<evidence type="ECO:0000313" key="16">
    <source>
        <dbReference type="Proteomes" id="UP000750522"/>
    </source>
</evidence>
<dbReference type="GO" id="GO:0043328">
    <property type="term" value="P:protein transport to vacuole involved in ubiquitin-dependent protein catabolic process via the multivesicular body sorting pathway"/>
    <property type="evidence" value="ECO:0007669"/>
    <property type="project" value="TreeGrafter"/>
</dbReference>
<dbReference type="InterPro" id="IPR001452">
    <property type="entry name" value="SH3_domain"/>
</dbReference>
<protein>
    <recommendedName>
        <fullName evidence="4">Class E vacuolar protein-sorting machinery protein HSE1</fullName>
    </recommendedName>
    <alternativeName>
        <fullName evidence="5">Class E vacuolar protein-sorting machinery protein hse1</fullName>
    </alternativeName>
</protein>
<dbReference type="AlphaFoldDB" id="A0A9P5G1L4"/>
<dbReference type="CDD" id="cd11805">
    <property type="entry name" value="SH3_GRB2_like_C"/>
    <property type="match status" value="1"/>
</dbReference>